<evidence type="ECO:0000256" key="3">
    <source>
        <dbReference type="ARBA" id="ARBA00022741"/>
    </source>
</evidence>
<dbReference type="PROSITE" id="PS51509">
    <property type="entry name" value="PHOSPHAGEN_KINASE_N"/>
    <property type="match status" value="2"/>
</dbReference>
<evidence type="ECO:0000256" key="4">
    <source>
        <dbReference type="ARBA" id="ARBA00022777"/>
    </source>
</evidence>
<evidence type="ECO:0000256" key="2">
    <source>
        <dbReference type="ARBA" id="ARBA00022679"/>
    </source>
</evidence>
<dbReference type="PANTHER" id="PTHR11547">
    <property type="entry name" value="ARGININE OR CREATINE KINASE"/>
    <property type="match status" value="1"/>
</dbReference>
<dbReference type="RefSeq" id="XP_031557191.1">
    <property type="nucleotide sequence ID" value="XM_031701331.1"/>
</dbReference>
<dbReference type="InterPro" id="IPR022415">
    <property type="entry name" value="ATP-guanido_PTrfase_AS"/>
</dbReference>
<dbReference type="FunFam" id="3.30.590.10:FF:000006">
    <property type="entry name" value="Arginine kinase 1"/>
    <property type="match status" value="2"/>
</dbReference>
<evidence type="ECO:0000259" key="10">
    <source>
        <dbReference type="PROSITE" id="PS51510"/>
    </source>
</evidence>
<evidence type="ECO:0000259" key="9">
    <source>
        <dbReference type="PROSITE" id="PS51509"/>
    </source>
</evidence>
<dbReference type="InterPro" id="IPR014746">
    <property type="entry name" value="Gln_synth/guanido_kin_cat_dom"/>
</dbReference>
<dbReference type="PROSITE" id="PS51510">
    <property type="entry name" value="PHOSPHAGEN_KINASE_C"/>
    <property type="match status" value="2"/>
</dbReference>
<dbReference type="GO" id="GO:0046314">
    <property type="term" value="P:phosphocreatine biosynthetic process"/>
    <property type="evidence" value="ECO:0007669"/>
    <property type="project" value="InterPro"/>
</dbReference>
<name>A0A6P8HWY9_ACTTE</name>
<feature type="binding site" evidence="7">
    <location>
        <begin position="312"/>
        <end position="317"/>
    </location>
    <ligand>
        <name>ATP</name>
        <dbReference type="ChEBI" id="CHEBI:30616"/>
    </ligand>
</feature>
<comment type="similarity">
    <text evidence="1 6 8">Belongs to the ATP:guanido phosphotransferase family.</text>
</comment>
<dbReference type="CDD" id="cd07931">
    <property type="entry name" value="eukaryotic_phosphagen_kinases"/>
    <property type="match status" value="2"/>
</dbReference>
<evidence type="ECO:0000256" key="6">
    <source>
        <dbReference type="PROSITE-ProRule" id="PRU00842"/>
    </source>
</evidence>
<dbReference type="PROSITE" id="PS00112">
    <property type="entry name" value="PHOSPHAGEN_KINASE"/>
    <property type="match status" value="2"/>
</dbReference>
<dbReference type="AlphaFoldDB" id="A0A6P8HWY9"/>
<dbReference type="InterPro" id="IPR022414">
    <property type="entry name" value="ATP-guanido_PTrfase_cat"/>
</dbReference>
<feature type="binding site" evidence="7">
    <location>
        <position position="585"/>
    </location>
    <ligand>
        <name>ATP</name>
        <dbReference type="ChEBI" id="CHEBI:30616"/>
    </ligand>
</feature>
<feature type="domain" description="Phosphagen kinase N-terminal" evidence="9">
    <location>
        <begin position="365"/>
        <end position="447"/>
    </location>
</feature>
<evidence type="ECO:0000256" key="1">
    <source>
        <dbReference type="ARBA" id="ARBA00006798"/>
    </source>
</evidence>
<organism evidence="11 12">
    <name type="scientific">Actinia tenebrosa</name>
    <name type="common">Australian red waratah sea anemone</name>
    <dbReference type="NCBI Taxonomy" id="6105"/>
    <lineage>
        <taxon>Eukaryota</taxon>
        <taxon>Metazoa</taxon>
        <taxon>Cnidaria</taxon>
        <taxon>Anthozoa</taxon>
        <taxon>Hexacorallia</taxon>
        <taxon>Actiniaria</taxon>
        <taxon>Actiniidae</taxon>
        <taxon>Actinia</taxon>
    </lineage>
</organism>
<evidence type="ECO:0000313" key="13">
    <source>
        <dbReference type="RefSeq" id="XP_031557191.1"/>
    </source>
</evidence>
<keyword evidence="2 7" id="KW-0808">Transferase</keyword>
<dbReference type="GO" id="GO:0004054">
    <property type="term" value="F:arginine kinase activity"/>
    <property type="evidence" value="ECO:0007669"/>
    <property type="project" value="UniProtKB-ARBA"/>
</dbReference>
<dbReference type="GO" id="GO:0005615">
    <property type="term" value="C:extracellular space"/>
    <property type="evidence" value="ECO:0007669"/>
    <property type="project" value="TreeGrafter"/>
</dbReference>
<dbReference type="InterPro" id="IPR022413">
    <property type="entry name" value="ATP-guanido_PTrfase_N"/>
</dbReference>
<dbReference type="GO" id="GO:0004111">
    <property type="term" value="F:creatine kinase activity"/>
    <property type="evidence" value="ECO:0007669"/>
    <property type="project" value="InterPro"/>
</dbReference>
<dbReference type="FunFam" id="1.10.135.10:FF:000003">
    <property type="entry name" value="Three-domain arginine kinase"/>
    <property type="match status" value="2"/>
</dbReference>
<evidence type="ECO:0000313" key="12">
    <source>
        <dbReference type="RefSeq" id="XP_031557190.1"/>
    </source>
</evidence>
<dbReference type="Gene3D" id="3.30.590.10">
    <property type="entry name" value="Glutamine synthetase/guanido kinase, catalytic domain"/>
    <property type="match status" value="2"/>
</dbReference>
<feature type="binding site" evidence="7">
    <location>
        <begin position="478"/>
        <end position="482"/>
    </location>
    <ligand>
        <name>ATP</name>
        <dbReference type="ChEBI" id="CHEBI:30616"/>
    </ligand>
</feature>
<evidence type="ECO:0000256" key="5">
    <source>
        <dbReference type="ARBA" id="ARBA00022840"/>
    </source>
</evidence>
<feature type="binding site" evidence="7">
    <location>
        <begin position="636"/>
        <end position="640"/>
    </location>
    <ligand>
        <name>ATP</name>
        <dbReference type="ChEBI" id="CHEBI:30616"/>
    </ligand>
</feature>
<proteinExistence type="inferred from homology"/>
<keyword evidence="3 7" id="KW-0547">Nucleotide-binding</keyword>
<keyword evidence="11" id="KW-1185">Reference proteome</keyword>
<feature type="binding site" evidence="7">
    <location>
        <begin position="284"/>
        <end position="288"/>
    </location>
    <ligand>
        <name>ATP</name>
        <dbReference type="ChEBI" id="CHEBI:30616"/>
    </ligand>
</feature>
<feature type="domain" description="Phosphagen kinase C-terminal" evidence="10">
    <location>
        <begin position="475"/>
        <end position="714"/>
    </location>
</feature>
<feature type="binding site" evidence="7">
    <location>
        <begin position="664"/>
        <end position="669"/>
    </location>
    <ligand>
        <name>ATP</name>
        <dbReference type="ChEBI" id="CHEBI:30616"/>
    </ligand>
</feature>
<dbReference type="Proteomes" id="UP000515163">
    <property type="component" value="Unplaced"/>
</dbReference>
<dbReference type="Gene3D" id="1.10.135.10">
    <property type="entry name" value="ATP:guanido phosphotransferase, N-terminal domain"/>
    <property type="match status" value="2"/>
</dbReference>
<feature type="domain" description="Phosphagen kinase N-terminal" evidence="9">
    <location>
        <begin position="11"/>
        <end position="95"/>
    </location>
</feature>
<dbReference type="GO" id="GO:0005524">
    <property type="term" value="F:ATP binding"/>
    <property type="evidence" value="ECO:0007669"/>
    <property type="project" value="UniProtKB-UniRule"/>
</dbReference>
<evidence type="ECO:0000313" key="11">
    <source>
        <dbReference type="Proteomes" id="UP000515163"/>
    </source>
</evidence>
<keyword evidence="4 7" id="KW-0418">Kinase</keyword>
<keyword evidence="5 7" id="KW-0067">ATP-binding</keyword>
<accession>A0A6P8HWY9</accession>
<protein>
    <submittedName>
        <fullName evidence="12 13">Arginine kinase</fullName>
    </submittedName>
</protein>
<feature type="binding site" evidence="7">
    <location>
        <position position="233"/>
    </location>
    <ligand>
        <name>ATP</name>
        <dbReference type="ChEBI" id="CHEBI:30616"/>
    </ligand>
</feature>
<evidence type="ECO:0000256" key="8">
    <source>
        <dbReference type="RuleBase" id="RU000505"/>
    </source>
</evidence>
<dbReference type="GeneID" id="116293843"/>
<dbReference type="KEGG" id="aten:116293843"/>
<sequence length="715" mass="80118">MANPEAAAKLKAKNTFPTLLNDPKCNPKSLLKKYLTPKVFDSLKNKKTKLGITLWDCINSGVANLDSGVGVYAGDGESYTLFAPLFDAIIEDYHSPYKLANGHNSDMNPERVEAPDLDPANRYIRSTRIRVARSLKGYGLAPGVTKAHRLEIEKKVVGVLTSLTEDLAGKYHPLSGMDEKTRQQLVDDHFLFKKGDRFLEAAGVNKEWPEGRGIFHNNDKTFLVWVNEEDHLRIISMEKGSDIGSVFSRLCRAVNEIDKKLGFQHTKKHGYLTSCPSNLGTGMRASVHVKIPHAKEHPDFENILTKYHIQARGIHGEHSESTGEDAGVYDISNRRRLGLSEVQCVQDMYDGVKALMELEKEAIEKKRSVFPEVLKNPEVKSLLRKYLTPELFDSLKDKKTAKGISIYDCINSGVENLDSSCGVYAGDEECYTLFAPLFDKIVEDYHSPYKLANKHTSDMNPEKVDAPNLDPEGTYIRSTRIRVARNLKGYALTPGLTRNERLDIERKVVGVLSSLTGDLGGHYYPLTGMDEVTRQKLVNDHFLFKKGDRFLEAAGVNKLWPEGRGIFHNNDKTFLVWVNEEDHLRIISMEKGSDIGSVFSRLCRAVNELDKQLGFQHTDAHGYLSGCPTNLGTGMRASVHIKIPKASAHPDFQKICNEYHIQARGIHGEHSVSTGEDAGVFDISNRRRLGLSEVQCVQDMYNGVKKLLEIEKSSE</sequence>
<gene>
    <name evidence="12 13" type="primary">LOC116293843</name>
</gene>
<dbReference type="Pfam" id="PF02807">
    <property type="entry name" value="ATP-gua_PtransN"/>
    <property type="match status" value="2"/>
</dbReference>
<dbReference type="InterPro" id="IPR000749">
    <property type="entry name" value="ATP-guanido_PTrfase"/>
</dbReference>
<dbReference type="RefSeq" id="XP_031557190.1">
    <property type="nucleotide sequence ID" value="XM_031701330.1"/>
</dbReference>
<dbReference type="InterPro" id="IPR036802">
    <property type="entry name" value="ATP-guanido_PTrfase_N_sf"/>
</dbReference>
<evidence type="ECO:0000256" key="7">
    <source>
        <dbReference type="PROSITE-ProRule" id="PRU00843"/>
    </source>
</evidence>
<feature type="binding site" evidence="7">
    <location>
        <position position="541"/>
    </location>
    <ligand>
        <name>ATP</name>
        <dbReference type="ChEBI" id="CHEBI:30616"/>
    </ligand>
</feature>
<feature type="binding site" evidence="7">
    <location>
        <position position="189"/>
    </location>
    <ligand>
        <name>ATP</name>
        <dbReference type="ChEBI" id="CHEBI:30616"/>
    </ligand>
</feature>
<feature type="domain" description="Phosphagen kinase C-terminal" evidence="10">
    <location>
        <begin position="123"/>
        <end position="362"/>
    </location>
</feature>
<dbReference type="SUPFAM" id="SSF55931">
    <property type="entry name" value="Glutamine synthetase/guanido kinase"/>
    <property type="match status" value="2"/>
</dbReference>
<dbReference type="OrthoDB" id="430219at2759"/>
<reference evidence="12 13" key="1">
    <citation type="submission" date="2025-04" db="UniProtKB">
        <authorList>
            <consortium name="RefSeq"/>
        </authorList>
    </citation>
    <scope>IDENTIFICATION</scope>
    <source>
        <tissue evidence="12 13">Tentacle</tissue>
    </source>
</reference>
<dbReference type="SUPFAM" id="SSF48034">
    <property type="entry name" value="Guanido kinase N-terminal domain"/>
    <property type="match status" value="2"/>
</dbReference>
<dbReference type="PANTHER" id="PTHR11547:SF38">
    <property type="entry name" value="ARGININE KINASE 1-RELATED"/>
    <property type="match status" value="1"/>
</dbReference>
<dbReference type="Pfam" id="PF00217">
    <property type="entry name" value="ATP-gua_Ptrans"/>
    <property type="match status" value="2"/>
</dbReference>
<feature type="binding site" evidence="7">
    <location>
        <begin position="126"/>
        <end position="130"/>
    </location>
    <ligand>
        <name>ATP</name>
        <dbReference type="ChEBI" id="CHEBI:30616"/>
    </ligand>
</feature>